<comment type="caution">
    <text evidence="1">The sequence shown here is derived from an EMBL/GenBank/DDBJ whole genome shotgun (WGS) entry which is preliminary data.</text>
</comment>
<dbReference type="EMBL" id="JAMKFB020000556">
    <property type="protein sequence ID" value="KAL0149047.1"/>
    <property type="molecule type" value="Genomic_DNA"/>
</dbReference>
<dbReference type="Proteomes" id="UP001529510">
    <property type="component" value="Unassembled WGS sequence"/>
</dbReference>
<name>A0ABD0MJ39_CIRMR</name>
<gene>
    <name evidence="1" type="ORF">M9458_055662</name>
</gene>
<accession>A0ABD0MJ39</accession>
<protein>
    <submittedName>
        <fullName evidence="1">Uncharacterized protein</fullName>
    </submittedName>
</protein>
<evidence type="ECO:0000313" key="1">
    <source>
        <dbReference type="EMBL" id="KAL0149047.1"/>
    </source>
</evidence>
<organism evidence="1 2">
    <name type="scientific">Cirrhinus mrigala</name>
    <name type="common">Mrigala</name>
    <dbReference type="NCBI Taxonomy" id="683832"/>
    <lineage>
        <taxon>Eukaryota</taxon>
        <taxon>Metazoa</taxon>
        <taxon>Chordata</taxon>
        <taxon>Craniata</taxon>
        <taxon>Vertebrata</taxon>
        <taxon>Euteleostomi</taxon>
        <taxon>Actinopterygii</taxon>
        <taxon>Neopterygii</taxon>
        <taxon>Teleostei</taxon>
        <taxon>Ostariophysi</taxon>
        <taxon>Cypriniformes</taxon>
        <taxon>Cyprinidae</taxon>
        <taxon>Labeoninae</taxon>
        <taxon>Labeonini</taxon>
        <taxon>Cirrhinus</taxon>
    </lineage>
</organism>
<reference evidence="1 2" key="1">
    <citation type="submission" date="2024-05" db="EMBL/GenBank/DDBJ databases">
        <title>Genome sequencing and assembly of Indian major carp, Cirrhinus mrigala (Hamilton, 1822).</title>
        <authorList>
            <person name="Mohindra V."/>
            <person name="Chowdhury L.M."/>
            <person name="Lal K."/>
            <person name="Jena J.K."/>
        </authorList>
    </citation>
    <scope>NUCLEOTIDE SEQUENCE [LARGE SCALE GENOMIC DNA]</scope>
    <source>
        <strain evidence="1">CM1030</strain>
        <tissue evidence="1">Blood</tissue>
    </source>
</reference>
<sequence length="97" mass="10516">MVKWMTRISGTPSRRDMSSASWLEQLLEANLRQGAHHEAYTPEKLSMSRGPVNPGVAALYWGPEGQGGSCRSLATLPHDPESIRPKAIIQAVSSTDG</sequence>
<evidence type="ECO:0000313" key="2">
    <source>
        <dbReference type="Proteomes" id="UP001529510"/>
    </source>
</evidence>
<dbReference type="AlphaFoldDB" id="A0ABD0MJ39"/>
<keyword evidence="2" id="KW-1185">Reference proteome</keyword>
<proteinExistence type="predicted"/>